<feature type="region of interest" description="Disordered" evidence="1">
    <location>
        <begin position="25"/>
        <end position="75"/>
    </location>
</feature>
<dbReference type="GO" id="GO:0005996">
    <property type="term" value="P:monosaccharide metabolic process"/>
    <property type="evidence" value="ECO:0007669"/>
    <property type="project" value="TreeGrafter"/>
</dbReference>
<dbReference type="PANTHER" id="PTHR43725:SF3">
    <property type="entry name" value="UDP-GLUCOSE 4-EPIMERASE (EUROFUNG)"/>
    <property type="match status" value="1"/>
</dbReference>
<feature type="compositionally biased region" description="Polar residues" evidence="1">
    <location>
        <begin position="66"/>
        <end position="75"/>
    </location>
</feature>
<dbReference type="Pfam" id="PF16363">
    <property type="entry name" value="GDP_Man_Dehyd"/>
    <property type="match status" value="1"/>
</dbReference>
<reference evidence="3 4" key="1">
    <citation type="submission" date="2016-03" db="EMBL/GenBank/DDBJ databases">
        <title>Comparative genomics of Pseudogymnoascus destructans, the fungus causing white-nose syndrome of bats.</title>
        <authorList>
            <person name="Palmer J.M."/>
            <person name="Drees K.P."/>
            <person name="Foster J.T."/>
            <person name="Lindner D.L."/>
        </authorList>
    </citation>
    <scope>NUCLEOTIDE SEQUENCE [LARGE SCALE GENOMIC DNA]</scope>
    <source>
        <strain evidence="3 4">UAMH 10579</strain>
    </source>
</reference>
<dbReference type="FunFam" id="3.40.50.720:FF:000418">
    <property type="entry name" value="UDP-glucose 4-epimerase 5"/>
    <property type="match status" value="1"/>
</dbReference>
<evidence type="ECO:0000256" key="1">
    <source>
        <dbReference type="SAM" id="MobiDB-lite"/>
    </source>
</evidence>
<dbReference type="GeneID" id="28843695"/>
<feature type="domain" description="NAD(P)-binding" evidence="2">
    <location>
        <begin position="88"/>
        <end position="461"/>
    </location>
</feature>
<dbReference type="Gene3D" id="3.40.50.720">
    <property type="entry name" value="NAD(P)-binding Rossmann-like Domain"/>
    <property type="match status" value="1"/>
</dbReference>
<accession>A0A1B8G858</accession>
<dbReference type="STRING" id="342668.A0A1B8G858"/>
<evidence type="ECO:0000313" key="3">
    <source>
        <dbReference type="EMBL" id="OBT92014.2"/>
    </source>
</evidence>
<dbReference type="InterPro" id="IPR036291">
    <property type="entry name" value="NAD(P)-bd_dom_sf"/>
</dbReference>
<dbReference type="Gene3D" id="3.90.25.10">
    <property type="entry name" value="UDP-galactose 4-epimerase, domain 1"/>
    <property type="match status" value="1"/>
</dbReference>
<proteinExistence type="predicted"/>
<feature type="compositionally biased region" description="Polar residues" evidence="1">
    <location>
        <begin position="26"/>
        <end position="41"/>
    </location>
</feature>
<keyword evidence="4" id="KW-1185">Reference proteome</keyword>
<feature type="compositionally biased region" description="Low complexity" evidence="1">
    <location>
        <begin position="42"/>
        <end position="65"/>
    </location>
</feature>
<reference evidence="4" key="2">
    <citation type="journal article" date="2018" name="Nat. Commun.">
        <title>Extreme sensitivity to ultraviolet light in the fungal pathogen causing white-nose syndrome of bats.</title>
        <authorList>
            <person name="Palmer J.M."/>
            <person name="Drees K.P."/>
            <person name="Foster J.T."/>
            <person name="Lindner D.L."/>
        </authorList>
    </citation>
    <scope>NUCLEOTIDE SEQUENCE [LARGE SCALE GENOMIC DNA]</scope>
    <source>
        <strain evidence="4">UAMH 10579</strain>
    </source>
</reference>
<dbReference type="PANTHER" id="PTHR43725">
    <property type="entry name" value="UDP-GLUCOSE 4-EPIMERASE"/>
    <property type="match status" value="1"/>
</dbReference>
<dbReference type="EMBL" id="KV460275">
    <property type="protein sequence ID" value="OBT92014.2"/>
    <property type="molecule type" value="Genomic_DNA"/>
</dbReference>
<name>A0A1B8G858_9PEZI</name>
<gene>
    <name evidence="3" type="ORF">VE01_10309</name>
</gene>
<evidence type="ECO:0000313" key="4">
    <source>
        <dbReference type="Proteomes" id="UP000091956"/>
    </source>
</evidence>
<dbReference type="Proteomes" id="UP000091956">
    <property type="component" value="Unassembled WGS sequence"/>
</dbReference>
<evidence type="ECO:0000259" key="2">
    <source>
        <dbReference type="Pfam" id="PF16363"/>
    </source>
</evidence>
<dbReference type="RefSeq" id="XP_018125747.2">
    <property type="nucleotide sequence ID" value="XM_018279712.2"/>
</dbReference>
<sequence length="478" mass="52602">MDIGSNSLIEPRMCGIRTPLRCPSPVNFTANSPPEQSTSERLTSPSNYNSGSSDSTSDHSTPLTSQSDLFENNPFVNSSPSNDRFIVIVGGLGYIGSHTSLELMKAGYNIIIIDNLSNSYRSVFSRIEELARKYSETECQAMPQMRLYDADYRDESSTREILDDYVVDDTNDSPRPSTTSQKISRIDGVIHFAAFKSVQESIQEPLKYYNNNVAGLIKFCAILDSYNIKKFIFSSSATVYGSIANDGVPLKEEYCVHQSEGFVDHDGQYKTVLPGCTGLTNPYGRTKWMCEAILADLAFADPEWTILALRYFNPVGCDESGLLRENPRGIPTNLMPVVVNVVTGLSPVLDVYGTDYPTSDGSAVRDYIHVTDLARGHVAALAAAADRCCQIRFRTYNIGSGSGNSVFEIVKAMESASSTKIQLNATDRRKGDVGICVAMPTRAETELNWKAEKDIQTCCRDICNCIALTRAMEHDGPN</sequence>
<protein>
    <recommendedName>
        <fullName evidence="2">NAD(P)-binding domain-containing protein</fullName>
    </recommendedName>
</protein>
<dbReference type="AlphaFoldDB" id="A0A1B8G858"/>
<dbReference type="InterPro" id="IPR016040">
    <property type="entry name" value="NAD(P)-bd_dom"/>
</dbReference>
<dbReference type="SUPFAM" id="SSF51735">
    <property type="entry name" value="NAD(P)-binding Rossmann-fold domains"/>
    <property type="match status" value="1"/>
</dbReference>
<organism evidence="3 4">
    <name type="scientific">Pseudogymnoascus verrucosus</name>
    <dbReference type="NCBI Taxonomy" id="342668"/>
    <lineage>
        <taxon>Eukaryota</taxon>
        <taxon>Fungi</taxon>
        <taxon>Dikarya</taxon>
        <taxon>Ascomycota</taxon>
        <taxon>Pezizomycotina</taxon>
        <taxon>Leotiomycetes</taxon>
        <taxon>Thelebolales</taxon>
        <taxon>Thelebolaceae</taxon>
        <taxon>Pseudogymnoascus</taxon>
    </lineage>
</organism>
<dbReference type="GO" id="GO:0003978">
    <property type="term" value="F:UDP-glucose 4-epimerase activity"/>
    <property type="evidence" value="ECO:0007669"/>
    <property type="project" value="TreeGrafter"/>
</dbReference>
<dbReference type="GO" id="GO:0005829">
    <property type="term" value="C:cytosol"/>
    <property type="evidence" value="ECO:0007669"/>
    <property type="project" value="TreeGrafter"/>
</dbReference>